<accession>A0ABW9Z8P4</accession>
<dbReference type="Proteomes" id="UP000798602">
    <property type="component" value="Unassembled WGS sequence"/>
</dbReference>
<proteinExistence type="predicted"/>
<dbReference type="SUPFAM" id="SSF56925">
    <property type="entry name" value="OMPA-like"/>
    <property type="match status" value="1"/>
</dbReference>
<comment type="caution">
    <text evidence="3">The sequence shown here is derived from an EMBL/GenBank/DDBJ whole genome shotgun (WGS) entry which is preliminary data.</text>
</comment>
<dbReference type="Pfam" id="PF13568">
    <property type="entry name" value="OMP_b-brl_2"/>
    <property type="match status" value="1"/>
</dbReference>
<evidence type="ECO:0000256" key="1">
    <source>
        <dbReference type="SAM" id="SignalP"/>
    </source>
</evidence>
<dbReference type="InterPro" id="IPR025665">
    <property type="entry name" value="Beta-barrel_OMP_2"/>
</dbReference>
<gene>
    <name evidence="3" type="ORF">GV828_04585</name>
</gene>
<keyword evidence="1" id="KW-0732">Signal</keyword>
<dbReference type="InterPro" id="IPR011250">
    <property type="entry name" value="OMP/PagP_B-barrel"/>
</dbReference>
<name>A0ABW9Z8P4_9FLAO</name>
<keyword evidence="4" id="KW-1185">Reference proteome</keyword>
<protein>
    <submittedName>
        <fullName evidence="3">Outer membrane beta-barrel protein</fullName>
    </submittedName>
</protein>
<sequence>MKKLLFATLLLCAVSFSAEAQLVRFGVKGGVNFSNFNGGVDGIDYSGRTGWHAGALVEIGVTENFKIQPEALFSSQGADVDGVGDFNLDYVSVPVLAKFYIVTDKLSLDFGPQFSFLVNESEEAFDDVLDGGSNNSFDFALAGGLGLDITDSFFAQARYTIGLTEVSKDADVKNAVFQVSLGYKF</sequence>
<dbReference type="EMBL" id="JAABLM010000004">
    <property type="protein sequence ID" value="NBL64475.1"/>
    <property type="molecule type" value="Genomic_DNA"/>
</dbReference>
<feature type="domain" description="Outer membrane protein beta-barrel" evidence="2">
    <location>
        <begin position="20"/>
        <end position="166"/>
    </location>
</feature>
<organism evidence="3 4">
    <name type="scientific">Flavobacterium ichthyis</name>
    <dbReference type="NCBI Taxonomy" id="2698827"/>
    <lineage>
        <taxon>Bacteria</taxon>
        <taxon>Pseudomonadati</taxon>
        <taxon>Bacteroidota</taxon>
        <taxon>Flavobacteriia</taxon>
        <taxon>Flavobacteriales</taxon>
        <taxon>Flavobacteriaceae</taxon>
        <taxon>Flavobacterium</taxon>
    </lineage>
</organism>
<feature type="signal peptide" evidence="1">
    <location>
        <begin position="1"/>
        <end position="20"/>
    </location>
</feature>
<evidence type="ECO:0000259" key="2">
    <source>
        <dbReference type="Pfam" id="PF13568"/>
    </source>
</evidence>
<reference evidence="4" key="1">
    <citation type="submission" date="2020-01" db="EMBL/GenBank/DDBJ databases">
        <title>Sphingomonas sp. strain CSW-10.</title>
        <authorList>
            <person name="Chen W.-M."/>
        </authorList>
    </citation>
    <scope>NUCLEOTIDE SEQUENCE [LARGE SCALE GENOMIC DNA]</scope>
    <source>
        <strain evidence="4">NST-5</strain>
    </source>
</reference>
<dbReference type="RefSeq" id="WP_166536302.1">
    <property type="nucleotide sequence ID" value="NZ_JAABLM010000004.1"/>
</dbReference>
<evidence type="ECO:0000313" key="4">
    <source>
        <dbReference type="Proteomes" id="UP000798602"/>
    </source>
</evidence>
<feature type="chain" id="PRO_5045499816" evidence="1">
    <location>
        <begin position="21"/>
        <end position="185"/>
    </location>
</feature>
<evidence type="ECO:0000313" key="3">
    <source>
        <dbReference type="EMBL" id="NBL64475.1"/>
    </source>
</evidence>